<reference evidence="3" key="1">
    <citation type="submission" date="2020-01" db="EMBL/GenBank/DDBJ databases">
        <title>'Steroidobacter agaridevorans' sp. nov., agar-degrading bacteria isolated from rhizosphere soils.</title>
        <authorList>
            <person name="Ikenaga M."/>
            <person name="Kataoka M."/>
            <person name="Murouchi A."/>
            <person name="Katsuragi S."/>
            <person name="Sakai M."/>
        </authorList>
    </citation>
    <scope>NUCLEOTIDE SEQUENCE [LARGE SCALE GENOMIC DNA]</scope>
    <source>
        <strain evidence="3">YU21-B</strain>
    </source>
</reference>
<dbReference type="EMBL" id="BLJN01000002">
    <property type="protein sequence ID" value="GFE80807.1"/>
    <property type="molecule type" value="Genomic_DNA"/>
</dbReference>
<organism evidence="2 3">
    <name type="scientific">Steroidobacter agaridevorans</name>
    <dbReference type="NCBI Taxonomy" id="2695856"/>
    <lineage>
        <taxon>Bacteria</taxon>
        <taxon>Pseudomonadati</taxon>
        <taxon>Pseudomonadota</taxon>
        <taxon>Gammaproteobacteria</taxon>
        <taxon>Steroidobacterales</taxon>
        <taxon>Steroidobacteraceae</taxon>
        <taxon>Steroidobacter</taxon>
    </lineage>
</organism>
<dbReference type="Proteomes" id="UP000445000">
    <property type="component" value="Unassembled WGS sequence"/>
</dbReference>
<dbReference type="InterPro" id="IPR036397">
    <property type="entry name" value="RNaseH_sf"/>
</dbReference>
<evidence type="ECO:0000313" key="3">
    <source>
        <dbReference type="Proteomes" id="UP000445000"/>
    </source>
</evidence>
<dbReference type="RefSeq" id="WP_161812442.1">
    <property type="nucleotide sequence ID" value="NZ_BLJN01000002.1"/>
</dbReference>
<dbReference type="GO" id="GO:0004527">
    <property type="term" value="F:exonuclease activity"/>
    <property type="evidence" value="ECO:0007669"/>
    <property type="project" value="UniProtKB-KW"/>
</dbReference>
<dbReference type="Gene3D" id="3.30.420.10">
    <property type="entry name" value="Ribonuclease H-like superfamily/Ribonuclease H"/>
    <property type="match status" value="1"/>
</dbReference>
<proteinExistence type="predicted"/>
<evidence type="ECO:0000259" key="1">
    <source>
        <dbReference type="Pfam" id="PF10108"/>
    </source>
</evidence>
<dbReference type="GO" id="GO:0003676">
    <property type="term" value="F:nucleic acid binding"/>
    <property type="evidence" value="ECO:0007669"/>
    <property type="project" value="InterPro"/>
</dbReference>
<feature type="domain" description="Predicted 3'-5' exonuclease PolB-like" evidence="1">
    <location>
        <begin position="46"/>
        <end position="254"/>
    </location>
</feature>
<dbReference type="SUPFAM" id="SSF53098">
    <property type="entry name" value="Ribonuclease H-like"/>
    <property type="match status" value="1"/>
</dbReference>
<keyword evidence="2" id="KW-0269">Exonuclease</keyword>
<sequence>MAVFVFDIETIPDVELGRRIYDLGDLSDKQVGYVMQAKRREESGTEFLSYEQQRVVAISVALRTRDTFKVWSLGDPNASEAEIIQRFYDGIDKFTPDLVSWNGGGFDLPVLHYRALRHGIVAPRYWESGEEDQSFRFNNYLNRYHSRHLDLMDVLSSFQGRARVSLQAAAMLLGLPGKLGMSGDKVWDAYLDGQLDVIRNYCETDVLNTFLVYLRFELMRGRLMRDEYHAEVARVRDVLAAQGKPHFQEFLAAWGPPPDVISQGPCT</sequence>
<name>A0A829YC04_9GAMM</name>
<gene>
    <name evidence="2" type="ORF">GCM10011487_28070</name>
</gene>
<comment type="caution">
    <text evidence="2">The sequence shown here is derived from an EMBL/GenBank/DDBJ whole genome shotgun (WGS) entry which is preliminary data.</text>
</comment>
<dbReference type="AlphaFoldDB" id="A0A829YC04"/>
<dbReference type="InterPro" id="IPR019288">
    <property type="entry name" value="3'-5'_exonuclease_PolB-like"/>
</dbReference>
<evidence type="ECO:0000313" key="2">
    <source>
        <dbReference type="EMBL" id="GFE80807.1"/>
    </source>
</evidence>
<keyword evidence="3" id="KW-1185">Reference proteome</keyword>
<dbReference type="InterPro" id="IPR012337">
    <property type="entry name" value="RNaseH-like_sf"/>
</dbReference>
<protein>
    <submittedName>
        <fullName evidence="2">3'-5' exonuclease</fullName>
    </submittedName>
</protein>
<keyword evidence="2" id="KW-0540">Nuclease</keyword>
<keyword evidence="2" id="KW-0378">Hydrolase</keyword>
<dbReference type="CDD" id="cd05782">
    <property type="entry name" value="DNA_polB_like1_exo"/>
    <property type="match status" value="1"/>
</dbReference>
<dbReference type="Pfam" id="PF10108">
    <property type="entry name" value="DNA_pol_B_exo2"/>
    <property type="match status" value="1"/>
</dbReference>
<accession>A0A829YC04</accession>